<dbReference type="EMBL" id="AFBQ01000228">
    <property type="protein sequence ID" value="EHY31082.1"/>
    <property type="molecule type" value="Genomic_DNA"/>
</dbReference>
<comment type="caution">
    <text evidence="1">The sequence shown here is derived from an EMBL/GenBank/DDBJ whole genome shotgun (WGS) entry which is preliminary data.</text>
</comment>
<accession>H3KFM7</accession>
<gene>
    <name evidence="1" type="ORF">HMPREF9440_01546</name>
</gene>
<protein>
    <submittedName>
        <fullName evidence="1">Uncharacterized protein</fullName>
    </submittedName>
</protein>
<dbReference type="STRING" id="762967.HMPREF9440_01546"/>
<dbReference type="AlphaFoldDB" id="H3KFM7"/>
<organism evidence="1 2">
    <name type="scientific">Sutterella parvirubra YIT 11816</name>
    <dbReference type="NCBI Taxonomy" id="762967"/>
    <lineage>
        <taxon>Bacteria</taxon>
        <taxon>Pseudomonadati</taxon>
        <taxon>Pseudomonadota</taxon>
        <taxon>Betaproteobacteria</taxon>
        <taxon>Burkholderiales</taxon>
        <taxon>Sutterellaceae</taxon>
        <taxon>Sutterella</taxon>
    </lineage>
</organism>
<evidence type="ECO:0000313" key="2">
    <source>
        <dbReference type="Proteomes" id="UP000004956"/>
    </source>
</evidence>
<evidence type="ECO:0000313" key="1">
    <source>
        <dbReference type="EMBL" id="EHY31082.1"/>
    </source>
</evidence>
<reference evidence="1 2" key="1">
    <citation type="submission" date="2011-11" db="EMBL/GenBank/DDBJ databases">
        <authorList>
            <person name="Weinstock G."/>
            <person name="Sodergren E."/>
            <person name="Clifton S."/>
            <person name="Fulton L."/>
            <person name="Fulton B."/>
            <person name="Courtney L."/>
            <person name="Fronick C."/>
            <person name="Harrison M."/>
            <person name="Strong C."/>
            <person name="Farmer C."/>
            <person name="Delahaunty K."/>
            <person name="Markovic C."/>
            <person name="Hall O."/>
            <person name="Minx P."/>
            <person name="Tomlinson C."/>
            <person name="Mitreva M."/>
            <person name="Hou S."/>
            <person name="Chen J."/>
            <person name="Wollam A."/>
            <person name="Pepin K.H."/>
            <person name="Johnson M."/>
            <person name="Bhonagiri V."/>
            <person name="Zhang X."/>
            <person name="Suruliraj S."/>
            <person name="Warren W."/>
            <person name="Chinwalla A."/>
            <person name="Mardis E.R."/>
            <person name="Wilson R.K."/>
        </authorList>
    </citation>
    <scope>NUCLEOTIDE SEQUENCE [LARGE SCALE GENOMIC DNA]</scope>
    <source>
        <strain evidence="1 2">YIT 11816</strain>
    </source>
</reference>
<proteinExistence type="predicted"/>
<sequence length="68" mass="7427">MDLGGILGDLFDRKRKSAALCGKSGRWQRAAVLQKEKARGFSFACLLLLRGDPGRAEPPVRPSLPPSY</sequence>
<dbReference type="HOGENOM" id="CLU_2792482_0_0_4"/>
<keyword evidence="2" id="KW-1185">Reference proteome</keyword>
<dbReference type="Proteomes" id="UP000004956">
    <property type="component" value="Unassembled WGS sequence"/>
</dbReference>
<name>H3KFM7_9BURK</name>